<reference evidence="1" key="1">
    <citation type="journal article" date="2021" name="Proc. Natl. Acad. Sci. U.S.A.">
        <title>Three genomes in the algal genus Volvox reveal the fate of a haploid sex-determining region after a transition to homothallism.</title>
        <authorList>
            <person name="Yamamoto K."/>
            <person name="Hamaji T."/>
            <person name="Kawai-Toyooka H."/>
            <person name="Matsuzaki R."/>
            <person name="Takahashi F."/>
            <person name="Nishimura Y."/>
            <person name="Kawachi M."/>
            <person name="Noguchi H."/>
            <person name="Minakuchi Y."/>
            <person name="Umen J.G."/>
            <person name="Toyoda A."/>
            <person name="Nozaki H."/>
        </authorList>
    </citation>
    <scope>NUCLEOTIDE SEQUENCE</scope>
    <source>
        <strain evidence="2">NIES-3785</strain>
        <strain evidence="1">NIES-3786</strain>
    </source>
</reference>
<comment type="caution">
    <text evidence="1">The sequence shown here is derived from an EMBL/GenBank/DDBJ whole genome shotgun (WGS) entry which is preliminary data.</text>
</comment>
<dbReference type="Proteomes" id="UP000722791">
    <property type="component" value="Unassembled WGS sequence"/>
</dbReference>
<gene>
    <name evidence="1" type="ORF">Vretifemale_11901</name>
    <name evidence="2" type="ORF">Vretimale_11414</name>
</gene>
<dbReference type="EMBL" id="BNCP01000026">
    <property type="protein sequence ID" value="GIL83092.1"/>
    <property type="molecule type" value="Genomic_DNA"/>
</dbReference>
<keyword evidence="3" id="KW-1185">Reference proteome</keyword>
<dbReference type="AlphaFoldDB" id="A0A8J4FRK7"/>
<evidence type="ECO:0000313" key="3">
    <source>
        <dbReference type="Proteomes" id="UP000747110"/>
    </source>
</evidence>
<sequence>MLPEMVQVADLQCGAEWFLVDELNEMMEGRGLGTVTYISEAVSRLHNKFTSFAEKQELREVLVDLFKNQLGSEQHATSAIAQWPVLMKWRRQRVAFAHPLGDKDVVDPMKLNTLKAQVQQAPAYAPVRDAALALIVAAEKMPVM</sequence>
<name>A0A8J4FRK7_9CHLO</name>
<proteinExistence type="predicted"/>
<dbReference type="Proteomes" id="UP000747110">
    <property type="component" value="Unassembled WGS sequence"/>
</dbReference>
<organism evidence="1 3">
    <name type="scientific">Volvox reticuliferus</name>
    <dbReference type="NCBI Taxonomy" id="1737510"/>
    <lineage>
        <taxon>Eukaryota</taxon>
        <taxon>Viridiplantae</taxon>
        <taxon>Chlorophyta</taxon>
        <taxon>core chlorophytes</taxon>
        <taxon>Chlorophyceae</taxon>
        <taxon>CS clade</taxon>
        <taxon>Chlamydomonadales</taxon>
        <taxon>Volvocaceae</taxon>
        <taxon>Volvox</taxon>
    </lineage>
</organism>
<evidence type="ECO:0000313" key="1">
    <source>
        <dbReference type="EMBL" id="GIL83092.1"/>
    </source>
</evidence>
<evidence type="ECO:0000313" key="2">
    <source>
        <dbReference type="EMBL" id="GIM07308.1"/>
    </source>
</evidence>
<protein>
    <submittedName>
        <fullName evidence="1">Uncharacterized protein</fullName>
    </submittedName>
</protein>
<dbReference type="EMBL" id="BNCQ01000023">
    <property type="protein sequence ID" value="GIM07308.1"/>
    <property type="molecule type" value="Genomic_DNA"/>
</dbReference>
<dbReference type="OrthoDB" id="543633at2759"/>
<accession>A0A8J4FRK7</accession>